<evidence type="ECO:0000256" key="1">
    <source>
        <dbReference type="SAM" id="Phobius"/>
    </source>
</evidence>
<dbReference type="EMBL" id="BARS01038604">
    <property type="protein sequence ID" value="GAG24520.1"/>
    <property type="molecule type" value="Genomic_DNA"/>
</dbReference>
<organism evidence="2">
    <name type="scientific">marine sediment metagenome</name>
    <dbReference type="NCBI Taxonomy" id="412755"/>
    <lineage>
        <taxon>unclassified sequences</taxon>
        <taxon>metagenomes</taxon>
        <taxon>ecological metagenomes</taxon>
    </lineage>
</organism>
<feature type="transmembrane region" description="Helical" evidence="1">
    <location>
        <begin position="149"/>
        <end position="167"/>
    </location>
</feature>
<keyword evidence="1" id="KW-0812">Transmembrane</keyword>
<gene>
    <name evidence="2" type="ORF">S01H1_59055</name>
</gene>
<dbReference type="AlphaFoldDB" id="X0W1X2"/>
<protein>
    <submittedName>
        <fullName evidence="2">Uncharacterized protein</fullName>
    </submittedName>
</protein>
<feature type="transmembrane region" description="Helical" evidence="1">
    <location>
        <begin position="92"/>
        <end position="109"/>
    </location>
</feature>
<proteinExistence type="predicted"/>
<sequence>MAAGLISFAAAGAYRALQTVVAPVHVLLRAIDTLLTPRIALLYHQAGHRGLGRALRLTYLIAGVPILGLLVFASLFPAPILQLLYGDTYLDYHQGLALVAIFYGLWFAYWPLQTAFKAIHLTIPIFIANMAAIASMFTIGLWAIHRWGLFGTIGGQALNAFIVGLVLW</sequence>
<comment type="caution">
    <text evidence="2">The sequence shown here is derived from an EMBL/GenBank/DDBJ whole genome shotgun (WGS) entry which is preliminary data.</text>
</comment>
<feature type="transmembrane region" description="Helical" evidence="1">
    <location>
        <begin position="57"/>
        <end position="80"/>
    </location>
</feature>
<keyword evidence="1" id="KW-0472">Membrane</keyword>
<reference evidence="2" key="1">
    <citation type="journal article" date="2014" name="Front. Microbiol.">
        <title>High frequency of phylogenetically diverse reductive dehalogenase-homologous genes in deep subseafloor sedimentary metagenomes.</title>
        <authorList>
            <person name="Kawai M."/>
            <person name="Futagami T."/>
            <person name="Toyoda A."/>
            <person name="Takaki Y."/>
            <person name="Nishi S."/>
            <person name="Hori S."/>
            <person name="Arai W."/>
            <person name="Tsubouchi T."/>
            <person name="Morono Y."/>
            <person name="Uchiyama I."/>
            <person name="Ito T."/>
            <person name="Fujiyama A."/>
            <person name="Inagaki F."/>
            <person name="Takami H."/>
        </authorList>
    </citation>
    <scope>NUCLEOTIDE SEQUENCE</scope>
    <source>
        <strain evidence="2">Expedition CK06-06</strain>
    </source>
</reference>
<evidence type="ECO:0000313" key="2">
    <source>
        <dbReference type="EMBL" id="GAG24520.1"/>
    </source>
</evidence>
<keyword evidence="1" id="KW-1133">Transmembrane helix</keyword>
<name>X0W1X2_9ZZZZ</name>
<feature type="transmembrane region" description="Helical" evidence="1">
    <location>
        <begin position="121"/>
        <end position="143"/>
    </location>
</feature>
<feature type="non-terminal residue" evidence="2">
    <location>
        <position position="168"/>
    </location>
</feature>
<accession>X0W1X2</accession>